<dbReference type="Proteomes" id="UP000026915">
    <property type="component" value="Chromosome 5"/>
</dbReference>
<evidence type="ECO:0000256" key="1">
    <source>
        <dbReference type="ARBA" id="ARBA00001935"/>
    </source>
</evidence>
<dbReference type="HOGENOM" id="CLU_006504_6_3_1"/>
<dbReference type="InterPro" id="IPR008972">
    <property type="entry name" value="Cupredoxin"/>
</dbReference>
<dbReference type="InterPro" id="IPR034289">
    <property type="entry name" value="CuRO_3_LCC"/>
</dbReference>
<keyword evidence="10" id="KW-0472">Membrane</keyword>
<reference evidence="14 15" key="1">
    <citation type="journal article" date="2013" name="Genome Biol.">
        <title>The genome sequence of the most widely cultivated cacao type and its use to identify candidate genes regulating pod color.</title>
        <authorList>
            <person name="Motamayor J.C."/>
            <person name="Mockaitis K."/>
            <person name="Schmutz J."/>
            <person name="Haiminen N."/>
            <person name="Iii D.L."/>
            <person name="Cornejo O."/>
            <person name="Findley S.D."/>
            <person name="Zheng P."/>
            <person name="Utro F."/>
            <person name="Royaert S."/>
            <person name="Saski C."/>
            <person name="Jenkins J."/>
            <person name="Podicheti R."/>
            <person name="Zhao M."/>
            <person name="Scheffler B.E."/>
            <person name="Stack J.C."/>
            <person name="Feltus F.A."/>
            <person name="Mustiga G.M."/>
            <person name="Amores F."/>
            <person name="Phillips W."/>
            <person name="Marelli J.P."/>
            <person name="May G.D."/>
            <person name="Shapiro H."/>
            <person name="Ma J."/>
            <person name="Bustamante C.D."/>
            <person name="Schnell R.J."/>
            <person name="Main D."/>
            <person name="Gilbert D."/>
            <person name="Parida L."/>
            <person name="Kuhn D.N."/>
        </authorList>
    </citation>
    <scope>NUCLEOTIDE SEQUENCE [LARGE SCALE GENOMIC DNA]</scope>
    <source>
        <strain evidence="15">cv. Matina 1-6</strain>
    </source>
</reference>
<evidence type="ECO:0000256" key="7">
    <source>
        <dbReference type="ARBA" id="ARBA00023002"/>
    </source>
</evidence>
<keyword evidence="10" id="KW-1133">Transmembrane helix</keyword>
<comment type="cofactor">
    <cofactor evidence="1">
        <name>Cu cation</name>
        <dbReference type="ChEBI" id="CHEBI:23378"/>
    </cofactor>
</comment>
<evidence type="ECO:0000313" key="15">
    <source>
        <dbReference type="Proteomes" id="UP000026915"/>
    </source>
</evidence>
<dbReference type="EMBL" id="CM001883">
    <property type="protein sequence ID" value="EOY08006.1"/>
    <property type="molecule type" value="Genomic_DNA"/>
</dbReference>
<keyword evidence="8" id="KW-0186">Copper</keyword>
<sequence length="526" mass="58309">MTNSDEAEVLASPLPLHLLYLMNYSIANSELTTLSINLPSISATIKRRQMPLHLDSYLGSLFLIFGFASFFTFPAEAAVKKYQFDIKVKNVSRLCPAKPIVTVNGRFPGPTIYVREGDRVLVNVNLHGSKQFHNGWADGPAYITQCPIKTGHMYGAIVIMPKEGTPYPFPQPHRETKIILDVEALVNQANKLGLPPQTSDAHIINGKLGPLFPCSEKLYTKAFTTRVILIALGQTPNVLVRADQPPSRYFKAARPFMDAPVPVDNKTVTAILEYKDISKTVLPSMPKLLAPNNTKVTLHYNKKLKSLNTRQFPAKVPLKVDRHLFYTIGLGANPCSTCQNGTQLTASLNNIAFVMLKIGLLQAHYFNIKGVFRIDFPDHPPIPFKYTGVPLTANLGISVGIRLSKVAFNSTIELVLQDTNLLTVESHPFHLHGFNFFVVGSGVGNFNPSKDPAKFNLVDPPKRNTVGGPTGGWIAIRFRPDNPRVWLMHCHLELHTMWGLNMAFVVENGQSPRKSIVPPPRDLPPC</sequence>
<dbReference type="InParanoid" id="A0A061ET44"/>
<feature type="domain" description="Plastocyanin-like" evidence="12">
    <location>
        <begin position="376"/>
        <end position="509"/>
    </location>
</feature>
<evidence type="ECO:0000256" key="9">
    <source>
        <dbReference type="ARBA" id="ARBA00023180"/>
    </source>
</evidence>
<keyword evidence="7" id="KW-0560">Oxidoreductase</keyword>
<keyword evidence="4" id="KW-0964">Secreted</keyword>
<evidence type="ECO:0000259" key="12">
    <source>
        <dbReference type="Pfam" id="PF07731"/>
    </source>
</evidence>
<evidence type="ECO:0000313" key="14">
    <source>
        <dbReference type="EMBL" id="EOY08006.1"/>
    </source>
</evidence>
<dbReference type="OMA" id="MNYSIAN"/>
<accession>A0A061ET44</accession>
<dbReference type="CDD" id="cd13897">
    <property type="entry name" value="CuRO_3_LCC_plant"/>
    <property type="match status" value="1"/>
</dbReference>
<evidence type="ECO:0000256" key="4">
    <source>
        <dbReference type="ARBA" id="ARBA00022525"/>
    </source>
</evidence>
<evidence type="ECO:0000256" key="6">
    <source>
        <dbReference type="ARBA" id="ARBA00022737"/>
    </source>
</evidence>
<dbReference type="InterPro" id="IPR002355">
    <property type="entry name" value="Cu_oxidase_Cu_BS"/>
</dbReference>
<dbReference type="InterPro" id="IPR011707">
    <property type="entry name" value="Cu-oxidase-like_N"/>
</dbReference>
<dbReference type="SUPFAM" id="SSF49503">
    <property type="entry name" value="Cupredoxins"/>
    <property type="match status" value="3"/>
</dbReference>
<comment type="subcellular location">
    <subcellularLocation>
        <location evidence="2">Secreted</location>
    </subcellularLocation>
</comment>
<dbReference type="eggNOG" id="KOG1263">
    <property type="taxonomic scope" value="Eukaryota"/>
</dbReference>
<dbReference type="Pfam" id="PF00394">
    <property type="entry name" value="Cu-oxidase"/>
    <property type="match status" value="1"/>
</dbReference>
<evidence type="ECO:0000256" key="10">
    <source>
        <dbReference type="SAM" id="Phobius"/>
    </source>
</evidence>
<dbReference type="GO" id="GO:0005507">
    <property type="term" value="F:copper ion binding"/>
    <property type="evidence" value="ECO:0007669"/>
    <property type="project" value="InterPro"/>
</dbReference>
<dbReference type="PANTHER" id="PTHR11709">
    <property type="entry name" value="MULTI-COPPER OXIDASE"/>
    <property type="match status" value="1"/>
</dbReference>
<organism evidence="14 15">
    <name type="scientific">Theobroma cacao</name>
    <name type="common">Cacao</name>
    <name type="synonym">Cocoa</name>
    <dbReference type="NCBI Taxonomy" id="3641"/>
    <lineage>
        <taxon>Eukaryota</taxon>
        <taxon>Viridiplantae</taxon>
        <taxon>Streptophyta</taxon>
        <taxon>Embryophyta</taxon>
        <taxon>Tracheophyta</taxon>
        <taxon>Spermatophyta</taxon>
        <taxon>Magnoliopsida</taxon>
        <taxon>eudicotyledons</taxon>
        <taxon>Gunneridae</taxon>
        <taxon>Pentapetalae</taxon>
        <taxon>rosids</taxon>
        <taxon>malvids</taxon>
        <taxon>Malvales</taxon>
        <taxon>Malvaceae</taxon>
        <taxon>Byttnerioideae</taxon>
        <taxon>Theobroma</taxon>
    </lineage>
</organism>
<dbReference type="PANTHER" id="PTHR11709:SF207">
    <property type="entry name" value="LACCASE-11"/>
    <property type="match status" value="1"/>
</dbReference>
<dbReference type="Pfam" id="PF07731">
    <property type="entry name" value="Cu-oxidase_2"/>
    <property type="match status" value="1"/>
</dbReference>
<keyword evidence="9" id="KW-0325">Glycoprotein</keyword>
<dbReference type="PROSITE" id="PS00080">
    <property type="entry name" value="MULTICOPPER_OXIDASE2"/>
    <property type="match status" value="1"/>
</dbReference>
<proteinExistence type="inferred from homology"/>
<dbReference type="InterPro" id="IPR011706">
    <property type="entry name" value="Cu-oxidase_C"/>
</dbReference>
<evidence type="ECO:0000259" key="13">
    <source>
        <dbReference type="Pfam" id="PF07732"/>
    </source>
</evidence>
<name>A0A061ET44_THECC</name>
<dbReference type="GO" id="GO:0005576">
    <property type="term" value="C:extracellular region"/>
    <property type="evidence" value="ECO:0007669"/>
    <property type="project" value="UniProtKB-SubCell"/>
</dbReference>
<dbReference type="AlphaFoldDB" id="A0A061ET44"/>
<gene>
    <name evidence="14" type="ORF">TCM_022320</name>
</gene>
<protein>
    <submittedName>
        <fullName evidence="14">Laccase 11</fullName>
    </submittedName>
</protein>
<keyword evidence="6" id="KW-0677">Repeat</keyword>
<comment type="similarity">
    <text evidence="3">Belongs to the multicopper oxidase family.</text>
</comment>
<dbReference type="InterPro" id="IPR001117">
    <property type="entry name" value="Cu-oxidase_2nd"/>
</dbReference>
<evidence type="ECO:0000256" key="5">
    <source>
        <dbReference type="ARBA" id="ARBA00022723"/>
    </source>
</evidence>
<evidence type="ECO:0000259" key="11">
    <source>
        <dbReference type="Pfam" id="PF00394"/>
    </source>
</evidence>
<feature type="transmembrane region" description="Helical" evidence="10">
    <location>
        <begin position="56"/>
        <end position="75"/>
    </location>
</feature>
<evidence type="ECO:0000256" key="2">
    <source>
        <dbReference type="ARBA" id="ARBA00004613"/>
    </source>
</evidence>
<evidence type="ECO:0000256" key="3">
    <source>
        <dbReference type="ARBA" id="ARBA00010609"/>
    </source>
</evidence>
<dbReference type="Gene3D" id="2.60.40.420">
    <property type="entry name" value="Cupredoxins - blue copper proteins"/>
    <property type="match status" value="3"/>
</dbReference>
<feature type="domain" description="Plastocyanin-like" evidence="11">
    <location>
        <begin position="218"/>
        <end position="275"/>
    </location>
</feature>
<keyword evidence="15" id="KW-1185">Reference proteome</keyword>
<dbReference type="Gramene" id="EOY08006">
    <property type="protein sequence ID" value="EOY08006"/>
    <property type="gene ID" value="TCM_022320"/>
</dbReference>
<dbReference type="InterPro" id="IPR045087">
    <property type="entry name" value="Cu-oxidase_fam"/>
</dbReference>
<dbReference type="Pfam" id="PF07732">
    <property type="entry name" value="Cu-oxidase_3"/>
    <property type="match status" value="1"/>
</dbReference>
<evidence type="ECO:0000256" key="8">
    <source>
        <dbReference type="ARBA" id="ARBA00023008"/>
    </source>
</evidence>
<keyword evidence="10" id="KW-0812">Transmembrane</keyword>
<feature type="domain" description="Plastocyanin-like" evidence="13">
    <location>
        <begin position="86"/>
        <end position="171"/>
    </location>
</feature>
<keyword evidence="5" id="KW-0479">Metal-binding</keyword>
<dbReference type="GO" id="GO:0016491">
    <property type="term" value="F:oxidoreductase activity"/>
    <property type="evidence" value="ECO:0000318"/>
    <property type="project" value="GO_Central"/>
</dbReference>